<dbReference type="RefSeq" id="WP_186771383.1">
    <property type="nucleotide sequence ID" value="NZ_JACOMF010000017.1"/>
</dbReference>
<dbReference type="SUPFAM" id="SSF54909">
    <property type="entry name" value="Dimeric alpha+beta barrel"/>
    <property type="match status" value="1"/>
</dbReference>
<dbReference type="AlphaFoldDB" id="A0A9X0R0N5"/>
<protein>
    <submittedName>
        <fullName evidence="1">Uncharacterized protein</fullName>
    </submittedName>
</protein>
<organism evidence="1 2">
    <name type="scientific">Siccirubricoccus deserti</name>
    <dbReference type="NCBI Taxonomy" id="2013562"/>
    <lineage>
        <taxon>Bacteria</taxon>
        <taxon>Pseudomonadati</taxon>
        <taxon>Pseudomonadota</taxon>
        <taxon>Alphaproteobacteria</taxon>
        <taxon>Acetobacterales</taxon>
        <taxon>Roseomonadaceae</taxon>
        <taxon>Siccirubricoccus</taxon>
    </lineage>
</organism>
<comment type="caution">
    <text evidence="1">The sequence shown here is derived from an EMBL/GenBank/DDBJ whole genome shotgun (WGS) entry which is preliminary data.</text>
</comment>
<dbReference type="Proteomes" id="UP000600101">
    <property type="component" value="Unassembled WGS sequence"/>
</dbReference>
<dbReference type="InterPro" id="IPR011008">
    <property type="entry name" value="Dimeric_a/b-barrel"/>
</dbReference>
<evidence type="ECO:0000313" key="1">
    <source>
        <dbReference type="EMBL" id="MBC4016612.1"/>
    </source>
</evidence>
<evidence type="ECO:0000313" key="2">
    <source>
        <dbReference type="Proteomes" id="UP000600101"/>
    </source>
</evidence>
<gene>
    <name evidence="1" type="ORF">H7965_14920</name>
</gene>
<proteinExistence type="predicted"/>
<name>A0A9X0R0N5_9PROT</name>
<sequence>MADLLIQPGRGAGTRYQDIENPADVWHWLENPPADAKDGIPYAFIASLGDVSRPAPFLYTVELDIAEADLPEIFRWYEEEHLPMLTSCPGCIGGTRYRRLDGGAPNLLAAYRFERPEVNETPEWIAARSTPWTDKVRPLFRQSRRYVRRLLP</sequence>
<reference evidence="1" key="1">
    <citation type="submission" date="2020-08" db="EMBL/GenBank/DDBJ databases">
        <authorList>
            <person name="Hu Y."/>
            <person name="Nguyen S.V."/>
            <person name="Li F."/>
            <person name="Fanning S."/>
        </authorList>
    </citation>
    <scope>NUCLEOTIDE SEQUENCE</scope>
    <source>
        <strain evidence="1">SYSU D8009</strain>
    </source>
</reference>
<accession>A0A9X0R0N5</accession>
<keyword evidence="2" id="KW-1185">Reference proteome</keyword>
<dbReference type="EMBL" id="JACOMF010000017">
    <property type="protein sequence ID" value="MBC4016612.1"/>
    <property type="molecule type" value="Genomic_DNA"/>
</dbReference>